<name>A0A5B7BK05_DAVIN</name>
<dbReference type="EMBL" id="GHES01038049">
    <property type="protein sequence ID" value="MPA68608.1"/>
    <property type="molecule type" value="Transcribed_RNA"/>
</dbReference>
<dbReference type="AlphaFoldDB" id="A0A5B7BK05"/>
<reference evidence="1" key="1">
    <citation type="submission" date="2019-08" db="EMBL/GenBank/DDBJ databases">
        <title>Reference gene set and small RNA set construction with multiple tissues from Davidia involucrata Baill.</title>
        <authorList>
            <person name="Yang H."/>
            <person name="Zhou C."/>
            <person name="Li G."/>
            <person name="Wang J."/>
            <person name="Gao P."/>
            <person name="Wang M."/>
            <person name="Wang R."/>
            <person name="Zhao Y."/>
        </authorList>
    </citation>
    <scope>NUCLEOTIDE SEQUENCE</scope>
    <source>
        <tissue evidence="1">Mixed with DoveR01_LX</tissue>
    </source>
</reference>
<dbReference type="InterPro" id="IPR046349">
    <property type="entry name" value="C1-like_sf"/>
</dbReference>
<accession>A0A5B7BK05</accession>
<proteinExistence type="predicted"/>
<organism evidence="1">
    <name type="scientific">Davidia involucrata</name>
    <name type="common">Dove tree</name>
    <dbReference type="NCBI Taxonomy" id="16924"/>
    <lineage>
        <taxon>Eukaryota</taxon>
        <taxon>Viridiplantae</taxon>
        <taxon>Streptophyta</taxon>
        <taxon>Embryophyta</taxon>
        <taxon>Tracheophyta</taxon>
        <taxon>Spermatophyta</taxon>
        <taxon>Magnoliopsida</taxon>
        <taxon>eudicotyledons</taxon>
        <taxon>Gunneridae</taxon>
        <taxon>Pentapetalae</taxon>
        <taxon>asterids</taxon>
        <taxon>Cornales</taxon>
        <taxon>Nyssaceae</taxon>
        <taxon>Davidia</taxon>
    </lineage>
</organism>
<sequence>MEESSEFYCDTCEERRYLNCPTYYCAKCHYVAHVHCVISEEHIASLGEEFPVVCQLGDVSLENSNKKGVKVKGANRKIPSSKTFSILFDSDEDSDGTSTTGTLAQLDEKIEARKAKLVAQALKLGLVKKKLMSLEGKLEVQTEMLQRLHWKSYFLHVEVKS</sequence>
<protein>
    <recommendedName>
        <fullName evidence="2">DC1 domain-containing protein</fullName>
    </recommendedName>
</protein>
<gene>
    <name evidence="1" type="ORF">Din_038049</name>
</gene>
<evidence type="ECO:0008006" key="2">
    <source>
        <dbReference type="Google" id="ProtNLM"/>
    </source>
</evidence>
<evidence type="ECO:0000313" key="1">
    <source>
        <dbReference type="EMBL" id="MPA68608.1"/>
    </source>
</evidence>
<dbReference type="SUPFAM" id="SSF57889">
    <property type="entry name" value="Cysteine-rich domain"/>
    <property type="match status" value="1"/>
</dbReference>